<evidence type="ECO:0000256" key="12">
    <source>
        <dbReference type="SAM" id="Phobius"/>
    </source>
</evidence>
<evidence type="ECO:0000256" key="3">
    <source>
        <dbReference type="ARBA" id="ARBA00012438"/>
    </source>
</evidence>
<dbReference type="InterPro" id="IPR003594">
    <property type="entry name" value="HATPase_dom"/>
</dbReference>
<organism evidence="16 17">
    <name type="scientific">Methanoculleus caldifontis</name>
    <dbReference type="NCBI Taxonomy" id="2651577"/>
    <lineage>
        <taxon>Archaea</taxon>
        <taxon>Methanobacteriati</taxon>
        <taxon>Methanobacteriota</taxon>
        <taxon>Stenosarchaea group</taxon>
        <taxon>Methanomicrobia</taxon>
        <taxon>Methanomicrobiales</taxon>
        <taxon>Methanomicrobiaceae</taxon>
        <taxon>Methanoculleus</taxon>
    </lineage>
</organism>
<comment type="catalytic activity">
    <reaction evidence="1">
        <text>ATP + protein L-histidine = ADP + protein N-phospho-L-histidine.</text>
        <dbReference type="EC" id="2.7.13.3"/>
    </reaction>
</comment>
<dbReference type="Pfam" id="PF02518">
    <property type="entry name" value="HATPase_c"/>
    <property type="match status" value="1"/>
</dbReference>
<feature type="transmembrane region" description="Helical" evidence="12">
    <location>
        <begin position="12"/>
        <end position="34"/>
    </location>
</feature>
<dbReference type="CDD" id="cd00075">
    <property type="entry name" value="HATPase"/>
    <property type="match status" value="1"/>
</dbReference>
<dbReference type="Proteomes" id="UP001281203">
    <property type="component" value="Unassembled WGS sequence"/>
</dbReference>
<name>A0ABU3WZJ5_9EURY</name>
<evidence type="ECO:0000256" key="8">
    <source>
        <dbReference type="ARBA" id="ARBA00022840"/>
    </source>
</evidence>
<gene>
    <name evidence="16" type="ORF">F8E02_04195</name>
</gene>
<dbReference type="SMART" id="SM00387">
    <property type="entry name" value="HATPase_c"/>
    <property type="match status" value="1"/>
</dbReference>
<keyword evidence="10" id="KW-0902">Two-component regulatory system</keyword>
<reference evidence="16 17" key="1">
    <citation type="submission" date="2019-10" db="EMBL/GenBank/DDBJ databases">
        <title>Isolation and characterization of Methanoculleus sp. Wushi-C6 from a hot spring well.</title>
        <authorList>
            <person name="Chen S.-C."/>
            <person name="Lan Z.-H."/>
            <person name="You Y.-T."/>
            <person name="Lai M.-C."/>
        </authorList>
    </citation>
    <scope>NUCLEOTIDE SEQUENCE [LARGE SCALE GENOMIC DNA]</scope>
    <source>
        <strain evidence="16 17">Wushi-C6</strain>
    </source>
</reference>
<sequence>MSPGNLFSGTKNRVAIIAGLSALTLGGNLLGLLLDVPEGILPLPALPLSIPIILASYWYPRRGLVFSAGLAAAYAVSVFLLSPPDPLLALAIVPRAIFLVLVGGVVALLALRLRESEQQMNEIIEFLPDATFAIDREGKVIAWNRAMEEMTGVEKEAMLGRGDHEYAVPFYGERRPLLVDRVLQGEGAGRPLVTEAAATRLQGRKGAHLRFTATALLDREGNVTGAIESIRDVSDQVMMETALQNAGRQLNTLTGILRTDLANRLTVLYGHLSVGVMKFDDPAVLSFIDDLNDAANGIRRQLEISRAFPDIGTSPPAWMPVQETVLAAAATLPFENVALEAWTERLEVFADPHLGTVFTHLFENALDPRTGVRRVVVTYHLRPEGCAIVVEDDGTGIPEAEKPALFAQRPEGYGHGLVLAREILSITGIAIRETGTPGDGARFELLVPPEGYRVV</sequence>
<dbReference type="InterPro" id="IPR035965">
    <property type="entry name" value="PAS-like_dom_sf"/>
</dbReference>
<feature type="transmembrane region" description="Helical" evidence="12">
    <location>
        <begin position="64"/>
        <end position="81"/>
    </location>
</feature>
<dbReference type="InterPro" id="IPR005467">
    <property type="entry name" value="His_kinase_dom"/>
</dbReference>
<dbReference type="PROSITE" id="PS50113">
    <property type="entry name" value="PAC"/>
    <property type="match status" value="1"/>
</dbReference>
<dbReference type="PANTHER" id="PTHR42878">
    <property type="entry name" value="TWO-COMPONENT HISTIDINE KINASE"/>
    <property type="match status" value="1"/>
</dbReference>
<evidence type="ECO:0000256" key="1">
    <source>
        <dbReference type="ARBA" id="ARBA00000085"/>
    </source>
</evidence>
<keyword evidence="8" id="KW-0067">ATP-binding</keyword>
<keyword evidence="7" id="KW-0418">Kinase</keyword>
<protein>
    <recommendedName>
        <fullName evidence="3">histidine kinase</fullName>
        <ecNumber evidence="3">2.7.13.3</ecNumber>
    </recommendedName>
</protein>
<dbReference type="NCBIfam" id="TIGR00229">
    <property type="entry name" value="sensory_box"/>
    <property type="match status" value="1"/>
</dbReference>
<keyword evidence="17" id="KW-1185">Reference proteome</keyword>
<evidence type="ECO:0000256" key="11">
    <source>
        <dbReference type="ARBA" id="ARBA00023136"/>
    </source>
</evidence>
<dbReference type="CDD" id="cd00130">
    <property type="entry name" value="PAS"/>
    <property type="match status" value="1"/>
</dbReference>
<feature type="domain" description="PAC" evidence="15">
    <location>
        <begin position="195"/>
        <end position="245"/>
    </location>
</feature>
<evidence type="ECO:0000313" key="16">
    <source>
        <dbReference type="EMBL" id="MDV2481219.1"/>
    </source>
</evidence>
<dbReference type="SMART" id="SM00091">
    <property type="entry name" value="PAS"/>
    <property type="match status" value="1"/>
</dbReference>
<dbReference type="InterPro" id="IPR036890">
    <property type="entry name" value="HATPase_C_sf"/>
</dbReference>
<dbReference type="InterPro" id="IPR000700">
    <property type="entry name" value="PAS-assoc_C"/>
</dbReference>
<dbReference type="PROSITE" id="PS50109">
    <property type="entry name" value="HIS_KIN"/>
    <property type="match status" value="1"/>
</dbReference>
<dbReference type="InterPro" id="IPR000014">
    <property type="entry name" value="PAS"/>
</dbReference>
<keyword evidence="9 12" id="KW-1133">Transmembrane helix</keyword>
<dbReference type="InterPro" id="IPR050351">
    <property type="entry name" value="BphY/WalK/GraS-like"/>
</dbReference>
<evidence type="ECO:0000259" key="14">
    <source>
        <dbReference type="PROSITE" id="PS50112"/>
    </source>
</evidence>
<feature type="domain" description="PAS" evidence="14">
    <location>
        <begin position="116"/>
        <end position="161"/>
    </location>
</feature>
<feature type="transmembrane region" description="Helical" evidence="12">
    <location>
        <begin position="40"/>
        <end position="59"/>
    </location>
</feature>
<comment type="caution">
    <text evidence="16">The sequence shown here is derived from an EMBL/GenBank/DDBJ whole genome shotgun (WGS) entry which is preliminary data.</text>
</comment>
<feature type="domain" description="Histidine kinase" evidence="13">
    <location>
        <begin position="354"/>
        <end position="451"/>
    </location>
</feature>
<keyword evidence="5 12" id="KW-0812">Transmembrane</keyword>
<dbReference type="Gene3D" id="3.30.450.20">
    <property type="entry name" value="PAS domain"/>
    <property type="match status" value="1"/>
</dbReference>
<keyword evidence="6" id="KW-0547">Nucleotide-binding</keyword>
<dbReference type="Gene3D" id="3.30.565.10">
    <property type="entry name" value="Histidine kinase-like ATPase, C-terminal domain"/>
    <property type="match status" value="1"/>
</dbReference>
<keyword evidence="4" id="KW-0808">Transferase</keyword>
<dbReference type="SUPFAM" id="SSF55874">
    <property type="entry name" value="ATPase domain of HSP90 chaperone/DNA topoisomerase II/histidine kinase"/>
    <property type="match status" value="1"/>
</dbReference>
<evidence type="ECO:0000256" key="6">
    <source>
        <dbReference type="ARBA" id="ARBA00022741"/>
    </source>
</evidence>
<evidence type="ECO:0000259" key="15">
    <source>
        <dbReference type="PROSITE" id="PS50113"/>
    </source>
</evidence>
<dbReference type="InterPro" id="IPR013656">
    <property type="entry name" value="PAS_4"/>
</dbReference>
<feature type="transmembrane region" description="Helical" evidence="12">
    <location>
        <begin position="87"/>
        <end position="111"/>
    </location>
</feature>
<comment type="subcellular location">
    <subcellularLocation>
        <location evidence="2">Membrane</location>
        <topology evidence="2">Multi-pass membrane protein</topology>
    </subcellularLocation>
</comment>
<evidence type="ECO:0000256" key="9">
    <source>
        <dbReference type="ARBA" id="ARBA00022989"/>
    </source>
</evidence>
<dbReference type="Pfam" id="PF08448">
    <property type="entry name" value="PAS_4"/>
    <property type="match status" value="1"/>
</dbReference>
<dbReference type="EC" id="2.7.13.3" evidence="3"/>
<accession>A0ABU3WZJ5</accession>
<evidence type="ECO:0000256" key="2">
    <source>
        <dbReference type="ARBA" id="ARBA00004141"/>
    </source>
</evidence>
<dbReference type="SUPFAM" id="SSF55785">
    <property type="entry name" value="PYP-like sensor domain (PAS domain)"/>
    <property type="match status" value="1"/>
</dbReference>
<dbReference type="PROSITE" id="PS50112">
    <property type="entry name" value="PAS"/>
    <property type="match status" value="1"/>
</dbReference>
<dbReference type="RefSeq" id="WP_317064219.1">
    <property type="nucleotide sequence ID" value="NZ_WBKO01000001.1"/>
</dbReference>
<keyword evidence="11 12" id="KW-0472">Membrane</keyword>
<evidence type="ECO:0000256" key="7">
    <source>
        <dbReference type="ARBA" id="ARBA00022777"/>
    </source>
</evidence>
<proteinExistence type="predicted"/>
<evidence type="ECO:0000256" key="10">
    <source>
        <dbReference type="ARBA" id="ARBA00023012"/>
    </source>
</evidence>
<dbReference type="InterPro" id="IPR004358">
    <property type="entry name" value="Sig_transdc_His_kin-like_C"/>
</dbReference>
<dbReference type="PANTHER" id="PTHR42878:SF7">
    <property type="entry name" value="SENSOR HISTIDINE KINASE GLRK"/>
    <property type="match status" value="1"/>
</dbReference>
<evidence type="ECO:0000259" key="13">
    <source>
        <dbReference type="PROSITE" id="PS50109"/>
    </source>
</evidence>
<evidence type="ECO:0000313" key="17">
    <source>
        <dbReference type="Proteomes" id="UP001281203"/>
    </source>
</evidence>
<evidence type="ECO:0000256" key="5">
    <source>
        <dbReference type="ARBA" id="ARBA00022692"/>
    </source>
</evidence>
<dbReference type="EMBL" id="WBKO01000001">
    <property type="protein sequence ID" value="MDV2481219.1"/>
    <property type="molecule type" value="Genomic_DNA"/>
</dbReference>
<dbReference type="PRINTS" id="PR00344">
    <property type="entry name" value="BCTRLSENSOR"/>
</dbReference>
<evidence type="ECO:0000256" key="4">
    <source>
        <dbReference type="ARBA" id="ARBA00022679"/>
    </source>
</evidence>